<keyword evidence="4" id="KW-1185">Reference proteome</keyword>
<organism evidence="3 4">
    <name type="scientific">Gossypium laxum</name>
    <dbReference type="NCBI Taxonomy" id="34288"/>
    <lineage>
        <taxon>Eukaryota</taxon>
        <taxon>Viridiplantae</taxon>
        <taxon>Streptophyta</taxon>
        <taxon>Embryophyta</taxon>
        <taxon>Tracheophyta</taxon>
        <taxon>Spermatophyta</taxon>
        <taxon>Magnoliopsida</taxon>
        <taxon>eudicotyledons</taxon>
        <taxon>Gunneridae</taxon>
        <taxon>Pentapetalae</taxon>
        <taxon>rosids</taxon>
        <taxon>malvids</taxon>
        <taxon>Malvales</taxon>
        <taxon>Malvaceae</taxon>
        <taxon>Malvoideae</taxon>
        <taxon>Gossypium</taxon>
    </lineage>
</organism>
<evidence type="ECO:0000313" key="3">
    <source>
        <dbReference type="EMBL" id="MBA0726561.1"/>
    </source>
</evidence>
<comment type="caution">
    <text evidence="3">The sequence shown here is derived from an EMBL/GenBank/DDBJ whole genome shotgun (WGS) entry which is preliminary data.</text>
</comment>
<gene>
    <name evidence="3" type="ORF">Golax_002383</name>
</gene>
<keyword evidence="2" id="KW-0812">Transmembrane</keyword>
<keyword evidence="2" id="KW-0472">Membrane</keyword>
<protein>
    <submittedName>
        <fullName evidence="3">Uncharacterized protein</fullName>
    </submittedName>
</protein>
<feature type="transmembrane region" description="Helical" evidence="2">
    <location>
        <begin position="77"/>
        <end position="96"/>
    </location>
</feature>
<dbReference type="AlphaFoldDB" id="A0A7J9AR66"/>
<evidence type="ECO:0000256" key="2">
    <source>
        <dbReference type="SAM" id="Phobius"/>
    </source>
</evidence>
<dbReference type="EMBL" id="JABEZV010000012">
    <property type="protein sequence ID" value="MBA0726561.1"/>
    <property type="molecule type" value="Genomic_DNA"/>
</dbReference>
<proteinExistence type="predicted"/>
<accession>A0A7J9AR66</accession>
<dbReference type="Proteomes" id="UP000593574">
    <property type="component" value="Unassembled WGS sequence"/>
</dbReference>
<feature type="region of interest" description="Disordered" evidence="1">
    <location>
        <begin position="1"/>
        <end position="27"/>
    </location>
</feature>
<feature type="compositionally biased region" description="Polar residues" evidence="1">
    <location>
        <begin position="12"/>
        <end position="26"/>
    </location>
</feature>
<feature type="transmembrane region" description="Helical" evidence="2">
    <location>
        <begin position="38"/>
        <end position="56"/>
    </location>
</feature>
<name>A0A7J9AR66_9ROSI</name>
<keyword evidence="2" id="KW-1133">Transmembrane helix</keyword>
<reference evidence="3 4" key="1">
    <citation type="journal article" date="2019" name="Genome Biol. Evol.">
        <title>Insights into the evolution of the New World diploid cottons (Gossypium, subgenus Houzingenia) based on genome sequencing.</title>
        <authorList>
            <person name="Grover C.E."/>
            <person name="Arick M.A. 2nd"/>
            <person name="Thrash A."/>
            <person name="Conover J.L."/>
            <person name="Sanders W.S."/>
            <person name="Peterson D.G."/>
            <person name="Frelichowski J.E."/>
            <person name="Scheffler J.A."/>
            <person name="Scheffler B.E."/>
            <person name="Wendel J.F."/>
        </authorList>
    </citation>
    <scope>NUCLEOTIDE SEQUENCE [LARGE SCALE GENOMIC DNA]</scope>
    <source>
        <strain evidence="3">4</strain>
        <tissue evidence="3">Leaf</tissue>
    </source>
</reference>
<evidence type="ECO:0000313" key="4">
    <source>
        <dbReference type="Proteomes" id="UP000593574"/>
    </source>
</evidence>
<evidence type="ECO:0000256" key="1">
    <source>
        <dbReference type="SAM" id="MobiDB-lite"/>
    </source>
</evidence>
<sequence>MGNAEANKRSFYRTNSTNTSSASQISGVKEAHAVSPKFAQIMYFSLISLFLRLLYISQQVMLHSSINNSQSWLLTSILYIVLNIFMMRMFVLAVPLGT</sequence>